<dbReference type="PANTHER" id="PTHR23076">
    <property type="entry name" value="METALLOPROTEASE M41 FTSH"/>
    <property type="match status" value="1"/>
</dbReference>
<evidence type="ECO:0000256" key="12">
    <source>
        <dbReference type="ARBA" id="ARBA00023049"/>
    </source>
</evidence>
<keyword evidence="6 15" id="KW-0479">Metal-binding</keyword>
<comment type="similarity">
    <text evidence="2 15">In the C-terminal section; belongs to the peptidase M41 family.</text>
</comment>
<evidence type="ECO:0000256" key="11">
    <source>
        <dbReference type="ARBA" id="ARBA00022989"/>
    </source>
</evidence>
<organism evidence="18 19">
    <name type="scientific">candidate division KSB3 bacterium</name>
    <dbReference type="NCBI Taxonomy" id="2044937"/>
    <lineage>
        <taxon>Bacteria</taxon>
        <taxon>candidate division KSB3</taxon>
    </lineage>
</organism>
<comment type="similarity">
    <text evidence="16">Belongs to the AAA ATPase family.</text>
</comment>
<feature type="binding site" evidence="15">
    <location>
        <position position="420"/>
    </location>
    <ligand>
        <name>Zn(2+)</name>
        <dbReference type="ChEBI" id="CHEBI:29105"/>
        <note>catalytic</note>
    </ligand>
</feature>
<dbReference type="EMBL" id="PDPS01000010">
    <property type="protein sequence ID" value="PID60047.1"/>
    <property type="molecule type" value="Genomic_DNA"/>
</dbReference>
<dbReference type="CDD" id="cd19501">
    <property type="entry name" value="RecA-like_FtsH"/>
    <property type="match status" value="1"/>
</dbReference>
<dbReference type="InterPro" id="IPR003593">
    <property type="entry name" value="AAA+_ATPase"/>
</dbReference>
<dbReference type="Pfam" id="PF00004">
    <property type="entry name" value="AAA"/>
    <property type="match status" value="1"/>
</dbReference>
<keyword evidence="3 15" id="KW-1003">Cell membrane</keyword>
<evidence type="ECO:0000256" key="2">
    <source>
        <dbReference type="ARBA" id="ARBA00010044"/>
    </source>
</evidence>
<keyword evidence="11 15" id="KW-1133">Transmembrane helix</keyword>
<dbReference type="FunFam" id="1.20.58.760:FF:000001">
    <property type="entry name" value="ATP-dependent zinc metalloprotease FtsH"/>
    <property type="match status" value="1"/>
</dbReference>
<evidence type="ECO:0000256" key="13">
    <source>
        <dbReference type="ARBA" id="ARBA00023136"/>
    </source>
</evidence>
<dbReference type="InterPro" id="IPR000642">
    <property type="entry name" value="Peptidase_M41"/>
</dbReference>
<evidence type="ECO:0000256" key="1">
    <source>
        <dbReference type="ARBA" id="ARBA00004370"/>
    </source>
</evidence>
<evidence type="ECO:0000256" key="8">
    <source>
        <dbReference type="ARBA" id="ARBA00022801"/>
    </source>
</evidence>
<dbReference type="NCBIfam" id="TIGR01241">
    <property type="entry name" value="FtsH_fam"/>
    <property type="match status" value="1"/>
</dbReference>
<comment type="cofactor">
    <cofactor evidence="15">
        <name>Zn(2+)</name>
        <dbReference type="ChEBI" id="CHEBI:29105"/>
    </cofactor>
    <text evidence="15">Binds 1 zinc ion per subunit.</text>
</comment>
<dbReference type="InterPro" id="IPR027417">
    <property type="entry name" value="P-loop_NTPase"/>
</dbReference>
<comment type="similarity">
    <text evidence="14 15">In the central section; belongs to the AAA ATPase family.</text>
</comment>
<dbReference type="InterPro" id="IPR003960">
    <property type="entry name" value="ATPase_AAA_CS"/>
</dbReference>
<evidence type="ECO:0000256" key="6">
    <source>
        <dbReference type="ARBA" id="ARBA00022723"/>
    </source>
</evidence>
<sequence>MSQFYKNIALWLVLGIIVVLVVDLVSTNKDRHLDEIPFSEFMQKIDNGGIREISIDSDKQRIHGVGTDGKEFKTYIIVDSFDSSFFDTLSGQGVRVQVEPTQQNPWYGYLLTWLPMLIFIGIWIFFMRQMQMGGNKALSFGKSRAKLLTEERRKVTFKDVAGVEEAEEELQEIIDFLKDPQKFQKLGGKIPKGVLLVGPPGTGKTLLAKAIAGEAEVPFLSISGSDFVEMFVGVGASRVRDLFEQGKKNAPCIIFIDEMDAVGRHRGAGLGGGHDEREQTLNQLLVEMDGFESNDGVIMIAATNRPDVLDPALLRPGRFDRQVVVPRPDVRGREGILVVHTRKIPLADNVDLTVVARGTPGFSGADLANLVNEAALLAARYEKPAVEMEDLEEAKDKVLMGKERRSVIMTDEDKRITAYHEAGHALVGTLLPNSDPVHKATIIPRGYALGLVQQLPEGEKHHETKRFLLTRIAIFLGGRVAEEIALDDVATGASHDLKQATEIARKMVCEWGMSDKMGPLVYGQKEEQIFLGREMSRHQDYSDATAVNLDQEVQRIVFEQLELVRKLIRDNVKALHAVAQALLERESLDGPEIDEIIKTAAAA</sequence>
<dbReference type="InterPro" id="IPR003959">
    <property type="entry name" value="ATPase_AAA_core"/>
</dbReference>
<dbReference type="GO" id="GO:0008270">
    <property type="term" value="F:zinc ion binding"/>
    <property type="evidence" value="ECO:0007669"/>
    <property type="project" value="UniProtKB-UniRule"/>
</dbReference>
<dbReference type="GO" id="GO:0005524">
    <property type="term" value="F:ATP binding"/>
    <property type="evidence" value="ECO:0007669"/>
    <property type="project" value="UniProtKB-UniRule"/>
</dbReference>
<dbReference type="SUPFAM" id="SSF52540">
    <property type="entry name" value="P-loop containing nucleoside triphosphate hydrolases"/>
    <property type="match status" value="1"/>
</dbReference>
<keyword evidence="10 15" id="KW-0067">ATP-binding</keyword>
<dbReference type="InterPro" id="IPR037219">
    <property type="entry name" value="Peptidase_M41-like"/>
</dbReference>
<comment type="function">
    <text evidence="15">Acts as a processive, ATP-dependent zinc metallopeptidase for both cytoplasmic and membrane proteins. Plays a role in the quality control of integral membrane proteins.</text>
</comment>
<evidence type="ECO:0000256" key="5">
    <source>
        <dbReference type="ARBA" id="ARBA00022692"/>
    </source>
</evidence>
<keyword evidence="9 15" id="KW-0862">Zinc</keyword>
<dbReference type="Gene3D" id="3.30.720.210">
    <property type="match status" value="1"/>
</dbReference>
<dbReference type="GO" id="GO:0006508">
    <property type="term" value="P:proteolysis"/>
    <property type="evidence" value="ECO:0007669"/>
    <property type="project" value="UniProtKB-KW"/>
</dbReference>
<dbReference type="InterPro" id="IPR011546">
    <property type="entry name" value="Pept_M41_FtsH_extracell"/>
</dbReference>
<feature type="transmembrane region" description="Helical" evidence="15">
    <location>
        <begin position="106"/>
        <end position="126"/>
    </location>
</feature>
<dbReference type="Gene3D" id="3.40.50.300">
    <property type="entry name" value="P-loop containing nucleotide triphosphate hydrolases"/>
    <property type="match status" value="1"/>
</dbReference>
<keyword evidence="4 15" id="KW-0645">Protease</keyword>
<accession>A0A2G6EDI8</accession>
<evidence type="ECO:0000256" key="9">
    <source>
        <dbReference type="ARBA" id="ARBA00022833"/>
    </source>
</evidence>
<reference evidence="18 19" key="1">
    <citation type="submission" date="2017-10" db="EMBL/GenBank/DDBJ databases">
        <title>Novel microbial diversity and functional potential in the marine mammal oral microbiome.</title>
        <authorList>
            <person name="Dudek N.K."/>
            <person name="Sun C.L."/>
            <person name="Burstein D."/>
            <person name="Kantor R.S."/>
            <person name="Aliaga Goltsman D.S."/>
            <person name="Bik E.M."/>
            <person name="Thomas B.C."/>
            <person name="Banfield J.F."/>
            <person name="Relman D.A."/>
        </authorList>
    </citation>
    <scope>NUCLEOTIDE SEQUENCE [LARGE SCALE GENOMIC DNA]</scope>
    <source>
        <strain evidence="18">DOLZORAL124_49_17</strain>
    </source>
</reference>
<keyword evidence="18" id="KW-0132">Cell division</keyword>
<protein>
    <recommendedName>
        <fullName evidence="15">ATP-dependent zinc metalloprotease FtsH</fullName>
        <ecNumber evidence="15">3.4.24.-</ecNumber>
    </recommendedName>
</protein>
<dbReference type="PANTHER" id="PTHR23076:SF97">
    <property type="entry name" value="ATP-DEPENDENT ZINC METALLOPROTEASE YME1L1"/>
    <property type="match status" value="1"/>
</dbReference>
<gene>
    <name evidence="15" type="primary">ftsH</name>
    <name evidence="18" type="ORF">CSB45_00730</name>
</gene>
<evidence type="ECO:0000256" key="14">
    <source>
        <dbReference type="ARBA" id="ARBA00061570"/>
    </source>
</evidence>
<feature type="binding site" evidence="15">
    <location>
        <position position="424"/>
    </location>
    <ligand>
        <name>Zn(2+)</name>
        <dbReference type="ChEBI" id="CHEBI:29105"/>
        <note>catalytic</note>
    </ligand>
</feature>
<dbReference type="Pfam" id="PF01434">
    <property type="entry name" value="Peptidase_M41"/>
    <property type="match status" value="1"/>
</dbReference>
<evidence type="ECO:0000256" key="4">
    <source>
        <dbReference type="ARBA" id="ARBA00022670"/>
    </source>
</evidence>
<comment type="caution">
    <text evidence="18">The sequence shown here is derived from an EMBL/GenBank/DDBJ whole genome shotgun (WGS) entry which is preliminary data.</text>
</comment>
<dbReference type="PROSITE" id="PS00674">
    <property type="entry name" value="AAA"/>
    <property type="match status" value="1"/>
</dbReference>
<evidence type="ECO:0000256" key="16">
    <source>
        <dbReference type="RuleBase" id="RU003651"/>
    </source>
</evidence>
<keyword evidence="7 15" id="KW-0547">Nucleotide-binding</keyword>
<comment type="subunit">
    <text evidence="15">Homohexamer.</text>
</comment>
<evidence type="ECO:0000256" key="10">
    <source>
        <dbReference type="ARBA" id="ARBA00022840"/>
    </source>
</evidence>
<evidence type="ECO:0000313" key="18">
    <source>
        <dbReference type="EMBL" id="PID60047.1"/>
    </source>
</evidence>
<dbReference type="GO" id="GO:0004222">
    <property type="term" value="F:metalloendopeptidase activity"/>
    <property type="evidence" value="ECO:0007669"/>
    <property type="project" value="InterPro"/>
</dbReference>
<evidence type="ECO:0000256" key="3">
    <source>
        <dbReference type="ARBA" id="ARBA00022475"/>
    </source>
</evidence>
<keyword evidence="8 15" id="KW-0378">Hydrolase</keyword>
<evidence type="ECO:0000259" key="17">
    <source>
        <dbReference type="SMART" id="SM00382"/>
    </source>
</evidence>
<evidence type="ECO:0000256" key="7">
    <source>
        <dbReference type="ARBA" id="ARBA00022741"/>
    </source>
</evidence>
<evidence type="ECO:0000313" key="19">
    <source>
        <dbReference type="Proteomes" id="UP000229740"/>
    </source>
</evidence>
<dbReference type="SUPFAM" id="SSF140990">
    <property type="entry name" value="FtsH protease domain-like"/>
    <property type="match status" value="1"/>
</dbReference>
<dbReference type="Pfam" id="PF17862">
    <property type="entry name" value="AAA_lid_3"/>
    <property type="match status" value="1"/>
</dbReference>
<dbReference type="InterPro" id="IPR005936">
    <property type="entry name" value="FtsH"/>
</dbReference>
<dbReference type="Gene3D" id="1.20.58.760">
    <property type="entry name" value="Peptidase M41"/>
    <property type="match status" value="1"/>
</dbReference>
<name>A0A2G6EDI8_9BACT</name>
<dbReference type="Pfam" id="PF06480">
    <property type="entry name" value="FtsH_ext"/>
    <property type="match status" value="1"/>
</dbReference>
<comment type="subcellular location">
    <subcellularLocation>
        <location evidence="15">Cell membrane</location>
        <topology evidence="15">Multi-pass membrane protein</topology>
        <orientation evidence="15">Cytoplasmic side</orientation>
    </subcellularLocation>
    <subcellularLocation>
        <location evidence="1">Membrane</location>
    </subcellularLocation>
</comment>
<dbReference type="InterPro" id="IPR041569">
    <property type="entry name" value="AAA_lid_3"/>
</dbReference>
<feature type="binding site" evidence="15">
    <location>
        <begin position="198"/>
        <end position="205"/>
    </location>
    <ligand>
        <name>ATP</name>
        <dbReference type="ChEBI" id="CHEBI:30616"/>
    </ligand>
</feature>
<dbReference type="Proteomes" id="UP000229740">
    <property type="component" value="Unassembled WGS sequence"/>
</dbReference>
<feature type="binding site" evidence="15">
    <location>
        <position position="496"/>
    </location>
    <ligand>
        <name>Zn(2+)</name>
        <dbReference type="ChEBI" id="CHEBI:29105"/>
        <note>catalytic</note>
    </ligand>
</feature>
<proteinExistence type="inferred from homology"/>
<feature type="domain" description="AAA+ ATPase" evidence="17">
    <location>
        <begin position="190"/>
        <end position="329"/>
    </location>
</feature>
<dbReference type="SMART" id="SM00382">
    <property type="entry name" value="AAA"/>
    <property type="match status" value="1"/>
</dbReference>
<dbReference type="GO" id="GO:0005886">
    <property type="term" value="C:plasma membrane"/>
    <property type="evidence" value="ECO:0007669"/>
    <property type="project" value="UniProtKB-SubCell"/>
</dbReference>
<keyword evidence="13 15" id="KW-0472">Membrane</keyword>
<keyword evidence="5 15" id="KW-0812">Transmembrane</keyword>
<evidence type="ECO:0000256" key="15">
    <source>
        <dbReference type="HAMAP-Rule" id="MF_01458"/>
    </source>
</evidence>
<feature type="transmembrane region" description="Helical" evidence="15">
    <location>
        <begin position="7"/>
        <end position="25"/>
    </location>
</feature>
<keyword evidence="12 15" id="KW-0482">Metalloprotease</keyword>
<dbReference type="GO" id="GO:0030163">
    <property type="term" value="P:protein catabolic process"/>
    <property type="evidence" value="ECO:0007669"/>
    <property type="project" value="UniProtKB-UniRule"/>
</dbReference>
<dbReference type="FunFam" id="1.10.8.60:FF:000001">
    <property type="entry name" value="ATP-dependent zinc metalloprotease FtsH"/>
    <property type="match status" value="1"/>
</dbReference>
<dbReference type="GO" id="GO:0016887">
    <property type="term" value="F:ATP hydrolysis activity"/>
    <property type="evidence" value="ECO:0007669"/>
    <property type="project" value="UniProtKB-UniRule"/>
</dbReference>
<dbReference type="HAMAP" id="MF_01458">
    <property type="entry name" value="FtsH"/>
    <property type="match status" value="1"/>
</dbReference>
<dbReference type="AlphaFoldDB" id="A0A2G6EDI8"/>
<keyword evidence="18" id="KW-0131">Cell cycle</keyword>
<dbReference type="EC" id="3.4.24.-" evidence="15"/>
<feature type="active site" evidence="15">
    <location>
        <position position="421"/>
    </location>
</feature>
<dbReference type="GO" id="GO:0004176">
    <property type="term" value="F:ATP-dependent peptidase activity"/>
    <property type="evidence" value="ECO:0007669"/>
    <property type="project" value="InterPro"/>
</dbReference>
<dbReference type="GO" id="GO:0051301">
    <property type="term" value="P:cell division"/>
    <property type="evidence" value="ECO:0007669"/>
    <property type="project" value="UniProtKB-KW"/>
</dbReference>
<dbReference type="FunFam" id="3.40.50.300:FF:000001">
    <property type="entry name" value="ATP-dependent zinc metalloprotease FtsH"/>
    <property type="match status" value="1"/>
</dbReference>
<dbReference type="Gene3D" id="1.10.8.60">
    <property type="match status" value="1"/>
</dbReference>